<feature type="domain" description="HTH CENPB-type" evidence="4">
    <location>
        <begin position="64"/>
        <end position="135"/>
    </location>
</feature>
<keyword evidence="2" id="KW-0238">DNA-binding</keyword>
<dbReference type="InterPro" id="IPR004875">
    <property type="entry name" value="DDE_SF_endonuclease_dom"/>
</dbReference>
<sequence>MASKRKHLTLTEKIKLLDFYQKENVSARTLADKFGIGRTQATDLIKNRETILKLWKSHGNDQMKTTKRRKTESGNINEVVYEWFCAARAKNIPISGPILKEKALQVSKEFECENFKASNGWLDKFKSRYNISFKVVCGESKSVDTETVDEWRIKVKQLISSYEPRNIYNADETGLFYKILPNKTLSFKNEICTSGKKSKERLTVMLCVNLIGEFEKPLIIGKSKKPRCFKNVDIKRLDLYWEANKKAWMTRCIMTEWLMWFDEKMKKQKRKIILFLDNATSHPDLKLQNINLVFLPPNTTSHCQPLDQGIIQNFKVIYRQMILRRILSQIDVVKDADELAKNITVLDALMWIKQSVKQITGSCVTKCFKKSGFILENLPVDLDNTDLENEIIVGEQLVNMLPTHMQGEDFFLVDKNLRTEEDSTDIKSFIITDNDKEETHEETEETEKTEEPEYTVSNYSEVLTQIQQLSAFTLQKGDVDGYDMLKTAEIYFEKKCSNNQINLKQTNITQFF</sequence>
<name>A0A2S2PEI6_SCHGA</name>
<evidence type="ECO:0000256" key="2">
    <source>
        <dbReference type="ARBA" id="ARBA00023125"/>
    </source>
</evidence>
<accession>A0A2S2PEI6</accession>
<dbReference type="PANTHER" id="PTHR19303">
    <property type="entry name" value="TRANSPOSON"/>
    <property type="match status" value="1"/>
</dbReference>
<evidence type="ECO:0000256" key="3">
    <source>
        <dbReference type="SAM" id="MobiDB-lite"/>
    </source>
</evidence>
<proteinExistence type="predicted"/>
<dbReference type="EMBL" id="GGMR01015193">
    <property type="protein sequence ID" value="MBY27812.1"/>
    <property type="molecule type" value="Transcribed_RNA"/>
</dbReference>
<dbReference type="InterPro" id="IPR050863">
    <property type="entry name" value="CenT-Element_Derived"/>
</dbReference>
<dbReference type="SUPFAM" id="SSF46689">
    <property type="entry name" value="Homeodomain-like"/>
    <property type="match status" value="2"/>
</dbReference>
<dbReference type="InterPro" id="IPR009057">
    <property type="entry name" value="Homeodomain-like_sf"/>
</dbReference>
<dbReference type="PROSITE" id="PS51253">
    <property type="entry name" value="HTH_CENPB"/>
    <property type="match status" value="1"/>
</dbReference>
<feature type="region of interest" description="Disordered" evidence="3">
    <location>
        <begin position="434"/>
        <end position="454"/>
    </location>
</feature>
<feature type="compositionally biased region" description="Acidic residues" evidence="3">
    <location>
        <begin position="440"/>
        <end position="453"/>
    </location>
</feature>
<reference evidence="5" key="1">
    <citation type="submission" date="2018-04" db="EMBL/GenBank/DDBJ databases">
        <title>Transcriptome of Schizaphis graminum biotype I.</title>
        <authorList>
            <person name="Scully E.D."/>
            <person name="Geib S.M."/>
            <person name="Palmer N.A."/>
            <person name="Koch K."/>
            <person name="Bradshaw J."/>
            <person name="Heng-Moss T."/>
            <person name="Sarath G."/>
        </authorList>
    </citation>
    <scope>NUCLEOTIDE SEQUENCE</scope>
</reference>
<dbReference type="Gene3D" id="1.10.10.60">
    <property type="entry name" value="Homeodomain-like"/>
    <property type="match status" value="2"/>
</dbReference>
<dbReference type="SMART" id="SM00674">
    <property type="entry name" value="CENPB"/>
    <property type="match status" value="1"/>
</dbReference>
<dbReference type="GO" id="GO:0003677">
    <property type="term" value="F:DNA binding"/>
    <property type="evidence" value="ECO:0007669"/>
    <property type="project" value="UniProtKB-KW"/>
</dbReference>
<gene>
    <name evidence="5" type="primary">TIGD6_11</name>
    <name evidence="5" type="ORF">g.46605</name>
</gene>
<dbReference type="InterPro" id="IPR006600">
    <property type="entry name" value="HTH_CenpB_DNA-bd_dom"/>
</dbReference>
<comment type="subcellular location">
    <subcellularLocation>
        <location evidence="1">Nucleus</location>
    </subcellularLocation>
</comment>
<dbReference type="PANTHER" id="PTHR19303:SF73">
    <property type="entry name" value="PROTEIN PDC2"/>
    <property type="match status" value="1"/>
</dbReference>
<dbReference type="GO" id="GO:0005634">
    <property type="term" value="C:nucleus"/>
    <property type="evidence" value="ECO:0007669"/>
    <property type="project" value="UniProtKB-SubCell"/>
</dbReference>
<dbReference type="Pfam" id="PF03184">
    <property type="entry name" value="DDE_1"/>
    <property type="match status" value="1"/>
</dbReference>
<protein>
    <submittedName>
        <fullName evidence="5">Tigger transposable element-derived protein 6</fullName>
    </submittedName>
</protein>
<dbReference type="AlphaFoldDB" id="A0A2S2PEI6"/>
<evidence type="ECO:0000259" key="4">
    <source>
        <dbReference type="PROSITE" id="PS51253"/>
    </source>
</evidence>
<organism evidence="5">
    <name type="scientific">Schizaphis graminum</name>
    <name type="common">Green bug aphid</name>
    <dbReference type="NCBI Taxonomy" id="13262"/>
    <lineage>
        <taxon>Eukaryota</taxon>
        <taxon>Metazoa</taxon>
        <taxon>Ecdysozoa</taxon>
        <taxon>Arthropoda</taxon>
        <taxon>Hexapoda</taxon>
        <taxon>Insecta</taxon>
        <taxon>Pterygota</taxon>
        <taxon>Neoptera</taxon>
        <taxon>Paraneoptera</taxon>
        <taxon>Hemiptera</taxon>
        <taxon>Sternorrhyncha</taxon>
        <taxon>Aphidomorpha</taxon>
        <taxon>Aphidoidea</taxon>
        <taxon>Aphididae</taxon>
        <taxon>Aphidini</taxon>
        <taxon>Schizaphis</taxon>
    </lineage>
</organism>
<dbReference type="Pfam" id="PF03221">
    <property type="entry name" value="HTH_Tnp_Tc5"/>
    <property type="match status" value="1"/>
</dbReference>
<evidence type="ECO:0000256" key="1">
    <source>
        <dbReference type="ARBA" id="ARBA00004123"/>
    </source>
</evidence>
<evidence type="ECO:0000313" key="5">
    <source>
        <dbReference type="EMBL" id="MBY27812.1"/>
    </source>
</evidence>